<feature type="transmembrane region" description="Helical" evidence="5">
    <location>
        <begin position="200"/>
        <end position="225"/>
    </location>
</feature>
<evidence type="ECO:0000256" key="4">
    <source>
        <dbReference type="ARBA" id="ARBA00023136"/>
    </source>
</evidence>
<dbReference type="Pfam" id="PF04172">
    <property type="entry name" value="LrgB"/>
    <property type="match status" value="1"/>
</dbReference>
<keyword evidence="2 5" id="KW-0812">Transmembrane</keyword>
<evidence type="ECO:0000313" key="7">
    <source>
        <dbReference type="Proteomes" id="UP000190162"/>
    </source>
</evidence>
<evidence type="ECO:0000256" key="1">
    <source>
        <dbReference type="ARBA" id="ARBA00004141"/>
    </source>
</evidence>
<dbReference type="EMBL" id="FUXU01000035">
    <property type="protein sequence ID" value="SKA57455.1"/>
    <property type="molecule type" value="Genomic_DNA"/>
</dbReference>
<organism evidence="6 7">
    <name type="scientific">Enterovibrio nigricans DSM 22720</name>
    <dbReference type="NCBI Taxonomy" id="1121868"/>
    <lineage>
        <taxon>Bacteria</taxon>
        <taxon>Pseudomonadati</taxon>
        <taxon>Pseudomonadota</taxon>
        <taxon>Gammaproteobacteria</taxon>
        <taxon>Vibrionales</taxon>
        <taxon>Vibrionaceae</taxon>
        <taxon>Enterovibrio</taxon>
    </lineage>
</organism>
<protein>
    <submittedName>
        <fullName evidence="6">TIGR00659 family protein</fullName>
    </submittedName>
</protein>
<dbReference type="RefSeq" id="WP_078753053.1">
    <property type="nucleotide sequence ID" value="NZ_FUXU01000035.1"/>
</dbReference>
<feature type="transmembrane region" description="Helical" evidence="5">
    <location>
        <begin position="134"/>
        <end position="157"/>
    </location>
</feature>
<feature type="transmembrane region" description="Helical" evidence="5">
    <location>
        <begin position="84"/>
        <end position="106"/>
    </location>
</feature>
<dbReference type="PANTHER" id="PTHR30249:SF0">
    <property type="entry name" value="PLASTIDAL GLYCOLATE_GLYCERATE TRANSLOCATOR 1, CHLOROPLASTIC"/>
    <property type="match status" value="1"/>
</dbReference>
<name>A0A1T4UXT5_9GAMM</name>
<gene>
    <name evidence="6" type="ORF">SAMN02745132_02765</name>
</gene>
<dbReference type="PANTHER" id="PTHR30249">
    <property type="entry name" value="PUTATIVE SEROTONIN TRANSPORTER"/>
    <property type="match status" value="1"/>
</dbReference>
<dbReference type="AlphaFoldDB" id="A0A1T4UXT5"/>
<evidence type="ECO:0000313" key="6">
    <source>
        <dbReference type="EMBL" id="SKA57455.1"/>
    </source>
</evidence>
<comment type="subcellular location">
    <subcellularLocation>
        <location evidence="1">Membrane</location>
        <topology evidence="1">Multi-pass membrane protein</topology>
    </subcellularLocation>
</comment>
<accession>A0A1T4UXT5</accession>
<dbReference type="OrthoDB" id="9811701at2"/>
<keyword evidence="3 5" id="KW-1133">Transmembrane helix</keyword>
<proteinExistence type="predicted"/>
<evidence type="ECO:0000256" key="2">
    <source>
        <dbReference type="ARBA" id="ARBA00022692"/>
    </source>
</evidence>
<reference evidence="7" key="1">
    <citation type="submission" date="2017-02" db="EMBL/GenBank/DDBJ databases">
        <authorList>
            <person name="Varghese N."/>
            <person name="Submissions S."/>
        </authorList>
    </citation>
    <scope>NUCLEOTIDE SEQUENCE [LARGE SCALE GENOMIC DNA]</scope>
    <source>
        <strain evidence="7">DSM 22720</strain>
    </source>
</reference>
<dbReference type="Proteomes" id="UP000190162">
    <property type="component" value="Unassembled WGS sequence"/>
</dbReference>
<dbReference type="GO" id="GO:0016020">
    <property type="term" value="C:membrane"/>
    <property type="evidence" value="ECO:0007669"/>
    <property type="project" value="UniProtKB-SubCell"/>
</dbReference>
<feature type="transmembrane region" description="Helical" evidence="5">
    <location>
        <begin position="55"/>
        <end position="72"/>
    </location>
</feature>
<dbReference type="InterPro" id="IPR007300">
    <property type="entry name" value="CidB/LrgB"/>
</dbReference>
<evidence type="ECO:0000256" key="3">
    <source>
        <dbReference type="ARBA" id="ARBA00022989"/>
    </source>
</evidence>
<feature type="transmembrane region" description="Helical" evidence="5">
    <location>
        <begin position="24"/>
        <end position="43"/>
    </location>
</feature>
<sequence length="233" mass="24796">MWLVATLVVYFVARQIALKVRHPICNPLLLSLLVLMPAVIYSGGTYHEYFEQNEAINFMLGPAVIALAYPLYEQMHVIRQHWKIILVACLAACLASMILGGGFALLTGGNLKIAATVLPKSISTPFALSTAEQIGGIPAVSAALVVLAGLFGALIGYPLLNIMKIKSPLARGLSIGAVSHAIGTAKAAETNYQEGALSSLALVICGIMTTILAPFVYHLTTWLLCDQLSMCLT</sequence>
<evidence type="ECO:0000256" key="5">
    <source>
        <dbReference type="SAM" id="Phobius"/>
    </source>
</evidence>
<keyword evidence="4 5" id="KW-0472">Membrane</keyword>
<keyword evidence="7" id="KW-1185">Reference proteome</keyword>